<dbReference type="NCBIfam" id="TIGR00594">
    <property type="entry name" value="polc"/>
    <property type="match status" value="1"/>
</dbReference>
<dbReference type="Pfam" id="PF02811">
    <property type="entry name" value="PHP"/>
    <property type="match status" value="1"/>
</dbReference>
<dbReference type="CDD" id="cd07433">
    <property type="entry name" value="PHP_PolIIIA_DnaE1"/>
    <property type="match status" value="1"/>
</dbReference>
<dbReference type="AlphaFoldDB" id="A0A6L7GF64"/>
<dbReference type="GO" id="GO:0003887">
    <property type="term" value="F:DNA-directed DNA polymerase activity"/>
    <property type="evidence" value="ECO:0007669"/>
    <property type="project" value="UniProtKB-KW"/>
</dbReference>
<dbReference type="InterPro" id="IPR004805">
    <property type="entry name" value="DnaE2/DnaE/PolC"/>
</dbReference>
<dbReference type="Pfam" id="PF17657">
    <property type="entry name" value="DNA_pol3_finger"/>
    <property type="match status" value="1"/>
</dbReference>
<dbReference type="InterPro" id="IPR040982">
    <property type="entry name" value="DNA_pol3_finger"/>
</dbReference>
<dbReference type="PANTHER" id="PTHR32294">
    <property type="entry name" value="DNA POLYMERASE III SUBUNIT ALPHA"/>
    <property type="match status" value="1"/>
</dbReference>
<dbReference type="GO" id="GO:0006260">
    <property type="term" value="P:DNA replication"/>
    <property type="evidence" value="ECO:0007669"/>
    <property type="project" value="UniProtKB-KW"/>
</dbReference>
<evidence type="ECO:0000256" key="13">
    <source>
        <dbReference type="SAM" id="MobiDB-lite"/>
    </source>
</evidence>
<dbReference type="InterPro" id="IPR003141">
    <property type="entry name" value="Pol/His_phosphatase_N"/>
</dbReference>
<dbReference type="OrthoDB" id="9803237at2"/>
<evidence type="ECO:0000256" key="11">
    <source>
        <dbReference type="ARBA" id="ARBA00026073"/>
    </source>
</evidence>
<dbReference type="InterPro" id="IPR049821">
    <property type="entry name" value="PolIIIA_DnaE1_PHP"/>
</dbReference>
<keyword evidence="5" id="KW-0963">Cytoplasm</keyword>
<comment type="subunit">
    <text evidence="11">DNA polymerase III contains a core (composed of alpha, epsilon and theta chains) that associates with a tau subunit. This core dimerizes to form the POLIII' complex. PolIII' associates with the gamma complex (composed of gamma, delta, delta', psi and chi chains) and with the beta chain to form the complete DNA polymerase III complex.</text>
</comment>
<evidence type="ECO:0000256" key="7">
    <source>
        <dbReference type="ARBA" id="ARBA00022695"/>
    </source>
</evidence>
<dbReference type="NCBIfam" id="NF004226">
    <property type="entry name" value="PRK05673.1"/>
    <property type="match status" value="1"/>
</dbReference>
<sequence>MAYAPFVPLRVMSSYSLLEGAIDPKAIAKLAKERGFPAIAICDRNGLYGVVAFATACFGEGIQPIIGTLLGVARDAEGRQVDYLPLFAQDEAGYDNLCHLVSRAHLDRPLEFEPHVQLDDLHGHTDGLIALTGAGEGALARLLAEGQQTHAETLCDRLQALFPNRLYIELARRSSAVQDNAEKPLIDMAYARDLPLVATNPANFADPHIHKAHDAMLCIAASTHIEAEDRVRSNAEAFVKSAPMMEELFGDLPEALHNTLTAARRCAFAPPDRKPILPSLAGDLEGEVRLLAADARAGLDARLAPYGEMSAEERKVYDDRLDFEIDVITGMGFPGYFLIVADFIKWAKDNDIPVGPGRGSGAGSLVAWSLTITDLDPIRLGLLFERFLNPERVSMPDFDIDFCETRRGEVIRYVQAKYGADHVAQIITFGKLKARAVLRDCGRILQMSYGQVDRLCKMVPNHPTDAWTLPRTLNGSAEFKREYDNQPEVKRLVDLAMDLEGFPRNSSTHAAGVVIGDRPLAQLVPLYRDPRSDMPVTQFDMKHVESSGLVKFDFLGLKTLSVLQKAVKLLEKRGIALDLSTLAWDDAAVYKLLQSGNTVGVFQLESEGMRRTLAAVKPTNFGDIIALVSLYRPGPMDNIPLFGKRKNGEAEIAYPHEKLEGILSETYGIFVYQEQVMQAAQILAGYSLGDADLLRRAMGKKVQAEMDAQRQRFVDGCKTVSQIDAKQANELFDLIDKFAGYGFNKSHAAAYALLAYQTAWLKTHYPHEFYAASMCFDMHQSEKLAIFVDDMRRSGHALEGPCINRSEPEFSVERTDDGYAVRYALAGIRNVGEKAMAAIVAEREANGWFENLQQLFERIPQGSMNRRQLEGLACAGALDRLEPNRAKIFENAEMLLAVADAAERERSSGQGGLFGGEEHEGTADVQLADTPEWPRADRMAKERENFGFYFSAHPVEQYRAVASANGARSYASLMGGGAPAGGRAPAVMAAMVEGVKRGKTRRGKDFVRASFSDSSGQFDAACFEESLVENFTKWAADGTCILLNVELDSPSPDEPPRITVRGGRPLDEVKGGSRMLLTLDIHNVDALHDLKMELIPGPEGRGEVLARLHTGRGAPPLVRLGRDFQLDGELAERLEELEGVANVSLSTRRGATHLRLVA</sequence>
<evidence type="ECO:0000256" key="4">
    <source>
        <dbReference type="ARBA" id="ARBA00019114"/>
    </source>
</evidence>
<comment type="catalytic activity">
    <reaction evidence="12">
        <text>DNA(n) + a 2'-deoxyribonucleoside 5'-triphosphate = DNA(n+1) + diphosphate</text>
        <dbReference type="Rhea" id="RHEA:22508"/>
        <dbReference type="Rhea" id="RHEA-COMP:17339"/>
        <dbReference type="Rhea" id="RHEA-COMP:17340"/>
        <dbReference type="ChEBI" id="CHEBI:33019"/>
        <dbReference type="ChEBI" id="CHEBI:61560"/>
        <dbReference type="ChEBI" id="CHEBI:173112"/>
        <dbReference type="EC" id="2.7.7.7"/>
    </reaction>
</comment>
<evidence type="ECO:0000256" key="12">
    <source>
        <dbReference type="ARBA" id="ARBA00049244"/>
    </source>
</evidence>
<gene>
    <name evidence="15" type="primary">dnaE</name>
    <name evidence="15" type="ORF">GRI44_05890</name>
</gene>
<keyword evidence="7 15" id="KW-0548">Nucleotidyltransferase</keyword>
<comment type="caution">
    <text evidence="15">The sequence shown here is derived from an EMBL/GenBank/DDBJ whole genome shotgun (WGS) entry which is preliminary data.</text>
</comment>
<dbReference type="InterPro" id="IPR029460">
    <property type="entry name" value="DNAPol_HHH"/>
</dbReference>
<evidence type="ECO:0000256" key="10">
    <source>
        <dbReference type="ARBA" id="ARBA00025611"/>
    </source>
</evidence>
<dbReference type="Pfam" id="PF14579">
    <property type="entry name" value="HHH_6"/>
    <property type="match status" value="1"/>
</dbReference>
<feature type="domain" description="Polymerase/histidinol phosphatase N-terminal" evidence="14">
    <location>
        <begin position="7"/>
        <end position="74"/>
    </location>
</feature>
<evidence type="ECO:0000256" key="5">
    <source>
        <dbReference type="ARBA" id="ARBA00022490"/>
    </source>
</evidence>
<dbReference type="EC" id="2.7.7.7" evidence="3"/>
<organism evidence="15 16">
    <name type="scientific">Allopontixanthobacter confluentis</name>
    <dbReference type="NCBI Taxonomy" id="1849021"/>
    <lineage>
        <taxon>Bacteria</taxon>
        <taxon>Pseudomonadati</taxon>
        <taxon>Pseudomonadota</taxon>
        <taxon>Alphaproteobacteria</taxon>
        <taxon>Sphingomonadales</taxon>
        <taxon>Erythrobacteraceae</taxon>
        <taxon>Allopontixanthobacter</taxon>
    </lineage>
</organism>
<evidence type="ECO:0000256" key="8">
    <source>
        <dbReference type="ARBA" id="ARBA00022705"/>
    </source>
</evidence>
<comment type="subcellular location">
    <subcellularLocation>
        <location evidence="1">Cytoplasm</location>
    </subcellularLocation>
</comment>
<keyword evidence="6 15" id="KW-0808">Transferase</keyword>
<dbReference type="Pfam" id="PF07733">
    <property type="entry name" value="DNA_pol3_alpha"/>
    <property type="match status" value="1"/>
</dbReference>
<dbReference type="EMBL" id="WTYU01000001">
    <property type="protein sequence ID" value="MXP14280.1"/>
    <property type="molecule type" value="Genomic_DNA"/>
</dbReference>
<dbReference type="RefSeq" id="WP_160600459.1">
    <property type="nucleotide sequence ID" value="NZ_WTYU01000001.1"/>
</dbReference>
<comment type="similarity">
    <text evidence="2">Belongs to the DNA polymerase type-C family. DnaE subfamily.</text>
</comment>
<feature type="region of interest" description="Disordered" evidence="13">
    <location>
        <begin position="907"/>
        <end position="931"/>
    </location>
</feature>
<keyword evidence="9" id="KW-0239">DNA-directed DNA polymerase</keyword>
<evidence type="ECO:0000313" key="16">
    <source>
        <dbReference type="Proteomes" id="UP000473531"/>
    </source>
</evidence>
<comment type="function">
    <text evidence="10">DNA polymerase III is a complex, multichain enzyme responsible for most of the replicative synthesis in bacteria. This DNA polymerase also exhibits 3' to 5' exonuclease activity. The alpha chain is the DNA polymerase.</text>
</comment>
<dbReference type="GO" id="GO:0005737">
    <property type="term" value="C:cytoplasm"/>
    <property type="evidence" value="ECO:0007669"/>
    <property type="project" value="UniProtKB-SubCell"/>
</dbReference>
<evidence type="ECO:0000256" key="1">
    <source>
        <dbReference type="ARBA" id="ARBA00004496"/>
    </source>
</evidence>
<protein>
    <recommendedName>
        <fullName evidence="4">DNA polymerase III subunit alpha</fullName>
        <ecNumber evidence="3">2.7.7.7</ecNumber>
    </recommendedName>
</protein>
<keyword evidence="16" id="KW-1185">Reference proteome</keyword>
<dbReference type="CDD" id="cd04485">
    <property type="entry name" value="DnaE_OBF"/>
    <property type="match status" value="1"/>
</dbReference>
<evidence type="ECO:0000256" key="3">
    <source>
        <dbReference type="ARBA" id="ARBA00012417"/>
    </source>
</evidence>
<accession>A0A6L7GF64</accession>
<dbReference type="Proteomes" id="UP000473531">
    <property type="component" value="Unassembled WGS sequence"/>
</dbReference>
<dbReference type="SUPFAM" id="SSF89550">
    <property type="entry name" value="PHP domain-like"/>
    <property type="match status" value="1"/>
</dbReference>
<proteinExistence type="inferred from homology"/>
<dbReference type="Gene3D" id="3.20.20.140">
    <property type="entry name" value="Metal-dependent hydrolases"/>
    <property type="match status" value="1"/>
</dbReference>
<evidence type="ECO:0000259" key="14">
    <source>
        <dbReference type="SMART" id="SM00481"/>
    </source>
</evidence>
<dbReference type="Gene3D" id="1.10.10.1600">
    <property type="entry name" value="Bacterial DNA polymerase III alpha subunit, thumb domain"/>
    <property type="match status" value="1"/>
</dbReference>
<evidence type="ECO:0000256" key="2">
    <source>
        <dbReference type="ARBA" id="ARBA00009496"/>
    </source>
</evidence>
<dbReference type="GO" id="GO:0008408">
    <property type="term" value="F:3'-5' exonuclease activity"/>
    <property type="evidence" value="ECO:0007669"/>
    <property type="project" value="InterPro"/>
</dbReference>
<reference evidence="15 16" key="1">
    <citation type="submission" date="2019-12" db="EMBL/GenBank/DDBJ databases">
        <title>Genomic-based taxomic classification of the family Erythrobacteraceae.</title>
        <authorList>
            <person name="Xu L."/>
        </authorList>
    </citation>
    <scope>NUCLEOTIDE SEQUENCE [LARGE SCALE GENOMIC DNA]</scope>
    <source>
        <strain evidence="15 16">KCTC 52259</strain>
    </source>
</reference>
<dbReference type="InterPro" id="IPR041931">
    <property type="entry name" value="DNA_pol3_alpha_thumb_dom"/>
</dbReference>
<keyword evidence="8" id="KW-0235">DNA replication</keyword>
<dbReference type="InterPro" id="IPR016195">
    <property type="entry name" value="Pol/histidinol_Pase-like"/>
</dbReference>
<dbReference type="Gene3D" id="1.10.150.870">
    <property type="match status" value="1"/>
</dbReference>
<evidence type="ECO:0000256" key="9">
    <source>
        <dbReference type="ARBA" id="ARBA00022932"/>
    </source>
</evidence>
<dbReference type="SMART" id="SM00481">
    <property type="entry name" value="POLIIIAc"/>
    <property type="match status" value="1"/>
</dbReference>
<name>A0A6L7GF64_9SPHN</name>
<dbReference type="InterPro" id="IPR004013">
    <property type="entry name" value="PHP_dom"/>
</dbReference>
<dbReference type="InterPro" id="IPR011708">
    <property type="entry name" value="DNA_pol3_alpha_NTPase_dom"/>
</dbReference>
<evidence type="ECO:0000256" key="6">
    <source>
        <dbReference type="ARBA" id="ARBA00022679"/>
    </source>
</evidence>
<dbReference type="PANTHER" id="PTHR32294:SF0">
    <property type="entry name" value="DNA POLYMERASE III SUBUNIT ALPHA"/>
    <property type="match status" value="1"/>
</dbReference>
<evidence type="ECO:0000313" key="15">
    <source>
        <dbReference type="EMBL" id="MXP14280.1"/>
    </source>
</evidence>